<evidence type="ECO:0000256" key="1">
    <source>
        <dbReference type="SAM" id="Phobius"/>
    </source>
</evidence>
<evidence type="ECO:0000313" key="3">
    <source>
        <dbReference type="EMBL" id="KRN24499.1"/>
    </source>
</evidence>
<organism evidence="3 4">
    <name type="scientific">Lacticaseibacillus camelliae DSM 22697 = JCM 13995</name>
    <dbReference type="NCBI Taxonomy" id="1423730"/>
    <lineage>
        <taxon>Bacteria</taxon>
        <taxon>Bacillati</taxon>
        <taxon>Bacillota</taxon>
        <taxon>Bacilli</taxon>
        <taxon>Lactobacillales</taxon>
        <taxon>Lactobacillaceae</taxon>
        <taxon>Lacticaseibacillus</taxon>
    </lineage>
</organism>
<keyword evidence="1" id="KW-1133">Transmembrane helix</keyword>
<accession>A0A0R2F8E4</accession>
<reference evidence="3 4" key="1">
    <citation type="journal article" date="2015" name="Genome Announc.">
        <title>Expanding the biotechnology potential of lactobacilli through comparative genomics of 213 strains and associated genera.</title>
        <authorList>
            <person name="Sun Z."/>
            <person name="Harris H.M."/>
            <person name="McCann A."/>
            <person name="Guo C."/>
            <person name="Argimon S."/>
            <person name="Zhang W."/>
            <person name="Yang X."/>
            <person name="Jeffery I.B."/>
            <person name="Cooney J.C."/>
            <person name="Kagawa T.F."/>
            <person name="Liu W."/>
            <person name="Song Y."/>
            <person name="Salvetti E."/>
            <person name="Wrobel A."/>
            <person name="Rasinkangas P."/>
            <person name="Parkhill J."/>
            <person name="Rea M.C."/>
            <person name="O'Sullivan O."/>
            <person name="Ritari J."/>
            <person name="Douillard F.P."/>
            <person name="Paul Ross R."/>
            <person name="Yang R."/>
            <person name="Briner A.E."/>
            <person name="Felis G.E."/>
            <person name="de Vos W.M."/>
            <person name="Barrangou R."/>
            <person name="Klaenhammer T.R."/>
            <person name="Caufield P.W."/>
            <person name="Cui Y."/>
            <person name="Zhang H."/>
            <person name="O'Toole P.W."/>
        </authorList>
    </citation>
    <scope>NUCLEOTIDE SEQUENCE [LARGE SCALE GENOMIC DNA]</scope>
    <source>
        <strain evidence="3 4">DSM 22697</strain>
    </source>
</reference>
<dbReference type="InterPro" id="IPR029058">
    <property type="entry name" value="AB_hydrolase_fold"/>
</dbReference>
<protein>
    <recommendedName>
        <fullName evidence="2">Alpha/beta hydrolase fold-5 domain-containing protein</fullName>
    </recommendedName>
</protein>
<dbReference type="Pfam" id="PF12695">
    <property type="entry name" value="Abhydrolase_5"/>
    <property type="match status" value="1"/>
</dbReference>
<dbReference type="InterPro" id="IPR029059">
    <property type="entry name" value="AB_hydrolase_5"/>
</dbReference>
<sequence length="241" mass="25621">MKRRAKIWLGILIGFVALLGVGWGVLEANMYQPSPAAQRASQSAVRTDYGLAFKAKQPQGASVIFYPGALVAPASYSIWAKNLAASGTSVYIVRFPLNLAVLSGNKADRVLKATGGPVVIGGHSLGGVMAARYAKTHASSRLAGVFFLASYADEKGRLAKRGLPVLSVTASHDGVLNWSAYRKAKANLPQATRYVELAGNHAGFGSYGVQHGDGKSPVTNQAQQRAVAQTLRQWLKTQVNR</sequence>
<feature type="domain" description="Alpha/beta hydrolase fold-5" evidence="2">
    <location>
        <begin position="62"/>
        <end position="224"/>
    </location>
</feature>
<dbReference type="GO" id="GO:0016787">
    <property type="term" value="F:hydrolase activity"/>
    <property type="evidence" value="ECO:0007669"/>
    <property type="project" value="InterPro"/>
</dbReference>
<name>A0A0R2F8E4_9LACO</name>
<gene>
    <name evidence="3" type="ORF">FC75_GL001302</name>
</gene>
<evidence type="ECO:0000259" key="2">
    <source>
        <dbReference type="Pfam" id="PF12695"/>
    </source>
</evidence>
<dbReference type="Gene3D" id="3.40.50.1820">
    <property type="entry name" value="alpha/beta hydrolase"/>
    <property type="match status" value="1"/>
</dbReference>
<dbReference type="RefSeq" id="WP_056989263.1">
    <property type="nucleotide sequence ID" value="NZ_AYZJ01000023.1"/>
</dbReference>
<keyword evidence="4" id="KW-1185">Reference proteome</keyword>
<keyword evidence="1" id="KW-0472">Membrane</keyword>
<dbReference type="PATRIC" id="fig|1423730.4.peg.1359"/>
<comment type="caution">
    <text evidence="3">The sequence shown here is derived from an EMBL/GenBank/DDBJ whole genome shotgun (WGS) entry which is preliminary data.</text>
</comment>
<dbReference type="SUPFAM" id="SSF53474">
    <property type="entry name" value="alpha/beta-Hydrolases"/>
    <property type="match status" value="1"/>
</dbReference>
<proteinExistence type="predicted"/>
<dbReference type="Proteomes" id="UP000050865">
    <property type="component" value="Unassembled WGS sequence"/>
</dbReference>
<feature type="transmembrane region" description="Helical" evidence="1">
    <location>
        <begin position="7"/>
        <end position="26"/>
    </location>
</feature>
<dbReference type="EMBL" id="AYZJ01000023">
    <property type="protein sequence ID" value="KRN24499.1"/>
    <property type="molecule type" value="Genomic_DNA"/>
</dbReference>
<evidence type="ECO:0000313" key="4">
    <source>
        <dbReference type="Proteomes" id="UP000050865"/>
    </source>
</evidence>
<keyword evidence="1" id="KW-0812">Transmembrane</keyword>
<dbReference type="STRING" id="1423730.FC75_GL001302"/>
<dbReference type="AlphaFoldDB" id="A0A0R2F8E4"/>